<keyword evidence="2" id="KW-1185">Reference proteome</keyword>
<reference evidence="1 2" key="1">
    <citation type="journal article" date="2022" name="Genome Biol. Evol.">
        <title>The Spruce Budworm Genome: Reconstructing the Evolutionary History of Antifreeze Proteins.</title>
        <authorList>
            <person name="Beliveau C."/>
            <person name="Gagne P."/>
            <person name="Picq S."/>
            <person name="Vernygora O."/>
            <person name="Keeling C.I."/>
            <person name="Pinkney K."/>
            <person name="Doucet D."/>
            <person name="Wen F."/>
            <person name="Johnston J.S."/>
            <person name="Maaroufi H."/>
            <person name="Boyle B."/>
            <person name="Laroche J."/>
            <person name="Dewar K."/>
            <person name="Juretic N."/>
            <person name="Blackburn G."/>
            <person name="Nisole A."/>
            <person name="Brunet B."/>
            <person name="Brandao M."/>
            <person name="Lumley L."/>
            <person name="Duan J."/>
            <person name="Quan G."/>
            <person name="Lucarotti C.J."/>
            <person name="Roe A.D."/>
            <person name="Sperling F.A.H."/>
            <person name="Levesque R.C."/>
            <person name="Cusson M."/>
        </authorList>
    </citation>
    <scope>NUCLEOTIDE SEQUENCE [LARGE SCALE GENOMIC DNA]</scope>
    <source>
        <strain evidence="1">Glfc:IPQL:Cfum</strain>
    </source>
</reference>
<evidence type="ECO:0000313" key="2">
    <source>
        <dbReference type="Proteomes" id="UP001064048"/>
    </source>
</evidence>
<proteinExistence type="predicted"/>
<comment type="caution">
    <text evidence="1">The sequence shown here is derived from an EMBL/GenBank/DDBJ whole genome shotgun (WGS) entry which is preliminary data.</text>
</comment>
<name>A0ACC0JP41_CHOFU</name>
<protein>
    <submittedName>
        <fullName evidence="1">Uncharacterized protein</fullName>
    </submittedName>
</protein>
<dbReference type="Proteomes" id="UP001064048">
    <property type="component" value="Chromosome 8"/>
</dbReference>
<accession>A0ACC0JP41</accession>
<organism evidence="1 2">
    <name type="scientific">Choristoneura fumiferana</name>
    <name type="common">Spruce budworm moth</name>
    <name type="synonym">Archips fumiferana</name>
    <dbReference type="NCBI Taxonomy" id="7141"/>
    <lineage>
        <taxon>Eukaryota</taxon>
        <taxon>Metazoa</taxon>
        <taxon>Ecdysozoa</taxon>
        <taxon>Arthropoda</taxon>
        <taxon>Hexapoda</taxon>
        <taxon>Insecta</taxon>
        <taxon>Pterygota</taxon>
        <taxon>Neoptera</taxon>
        <taxon>Endopterygota</taxon>
        <taxon>Lepidoptera</taxon>
        <taxon>Glossata</taxon>
        <taxon>Ditrysia</taxon>
        <taxon>Tortricoidea</taxon>
        <taxon>Tortricidae</taxon>
        <taxon>Tortricinae</taxon>
        <taxon>Choristoneura</taxon>
    </lineage>
</organism>
<gene>
    <name evidence="1" type="ORF">MSG28_004922</name>
</gene>
<evidence type="ECO:0000313" key="1">
    <source>
        <dbReference type="EMBL" id="KAI8425915.1"/>
    </source>
</evidence>
<sequence>MAAFHDMTRNFMTCLIWPNHEMAAFHDMPRNFMICLNVSRQIVERYNMLGGVTVNNDFDHFNSKKLTLMMKSIVDQGAPPPAGINLRLHRATDPRGVLTHYLKYVDALAKALRVACNIVGEQVFNKHIQQRYISYHSGLGSRLVGGEVSMEECEEYHK</sequence>
<dbReference type="EMBL" id="CM046108">
    <property type="protein sequence ID" value="KAI8425915.1"/>
    <property type="molecule type" value="Genomic_DNA"/>
</dbReference>